<dbReference type="Pfam" id="PF07398">
    <property type="entry name" value="MDMPI_C"/>
    <property type="match status" value="1"/>
</dbReference>
<protein>
    <submittedName>
        <fullName evidence="3">TIGR03083 family protein</fullName>
    </submittedName>
</protein>
<keyword evidence="4" id="KW-1185">Reference proteome</keyword>
<dbReference type="InterPro" id="IPR034660">
    <property type="entry name" value="DinB/YfiT-like"/>
</dbReference>
<dbReference type="PANTHER" id="PTHR40758">
    <property type="entry name" value="CONSERVED PROTEIN"/>
    <property type="match status" value="1"/>
</dbReference>
<dbReference type="InterPro" id="IPR017517">
    <property type="entry name" value="Maleyloyr_isom"/>
</dbReference>
<dbReference type="EMBL" id="LT629732">
    <property type="protein sequence ID" value="SDT26477.1"/>
    <property type="molecule type" value="Genomic_DNA"/>
</dbReference>
<dbReference type="PANTHER" id="PTHR40758:SF1">
    <property type="entry name" value="CONSERVED PROTEIN"/>
    <property type="match status" value="1"/>
</dbReference>
<sequence>MVARGTPIRGSSALPDGRGSFAHYSTLIGESGWGSYVDAMTRIADSVPPRGALDPPTYAAFIRAEGARLLAAYETGPASARVPACPEWTLTDLVAHTGRVHRWAAEIVRTSEFPGGGSDTVPGPDGSELGPWYAESVELLLDRLAATDPAQPTWVFGDGGTAEFWSRRQAHEVCVHRVDAELAIGLRPVVDPDLAADGVGEVVEVMMPRSQRFGPHRLVAPVLLRCTDHAGRWLVSPPAEPGGVPVGTGPALTDAEAASAAATVAGTAGDLLLALWRRLPADELGRRLTVEGDHAAARAALDARVVP</sequence>
<dbReference type="GO" id="GO:0005886">
    <property type="term" value="C:plasma membrane"/>
    <property type="evidence" value="ECO:0007669"/>
    <property type="project" value="TreeGrafter"/>
</dbReference>
<dbReference type="InterPro" id="IPR024344">
    <property type="entry name" value="MDMPI_metal-binding"/>
</dbReference>
<dbReference type="STRING" id="117157.SAMN04489717_5775"/>
<accession>A0A1H1YYR5</accession>
<dbReference type="AlphaFoldDB" id="A0A1H1YYR5"/>
<feature type="domain" description="Mycothiol-dependent maleylpyruvate isomerase metal-binding" evidence="2">
    <location>
        <begin position="63"/>
        <end position="180"/>
    </location>
</feature>
<name>A0A1H1YYR5_9ACTN</name>
<organism evidence="3 4">
    <name type="scientific">Actinopolymorpha singaporensis</name>
    <dbReference type="NCBI Taxonomy" id="117157"/>
    <lineage>
        <taxon>Bacteria</taxon>
        <taxon>Bacillati</taxon>
        <taxon>Actinomycetota</taxon>
        <taxon>Actinomycetes</taxon>
        <taxon>Propionibacteriales</taxon>
        <taxon>Actinopolymorphaceae</taxon>
        <taxon>Actinopolymorpha</taxon>
    </lineage>
</organism>
<dbReference type="NCBIfam" id="TIGR03083">
    <property type="entry name" value="maleylpyruvate isomerase family mycothiol-dependent enzyme"/>
    <property type="match status" value="1"/>
</dbReference>
<evidence type="ECO:0000313" key="4">
    <source>
        <dbReference type="Proteomes" id="UP000198983"/>
    </source>
</evidence>
<dbReference type="Proteomes" id="UP000198983">
    <property type="component" value="Chromosome I"/>
</dbReference>
<gene>
    <name evidence="3" type="ORF">SAMN04489717_5775</name>
</gene>
<proteinExistence type="predicted"/>
<dbReference type="Pfam" id="PF11716">
    <property type="entry name" value="MDMPI_N"/>
    <property type="match status" value="1"/>
</dbReference>
<evidence type="ECO:0000259" key="1">
    <source>
        <dbReference type="Pfam" id="PF07398"/>
    </source>
</evidence>
<dbReference type="SUPFAM" id="SSF109854">
    <property type="entry name" value="DinB/YfiT-like putative metalloenzymes"/>
    <property type="match status" value="1"/>
</dbReference>
<evidence type="ECO:0000259" key="2">
    <source>
        <dbReference type="Pfam" id="PF11716"/>
    </source>
</evidence>
<dbReference type="GO" id="GO:0046872">
    <property type="term" value="F:metal ion binding"/>
    <property type="evidence" value="ECO:0007669"/>
    <property type="project" value="InterPro"/>
</dbReference>
<dbReference type="InterPro" id="IPR010872">
    <property type="entry name" value="MDMPI_C-term_domain"/>
</dbReference>
<evidence type="ECO:0000313" key="3">
    <source>
        <dbReference type="EMBL" id="SDT26477.1"/>
    </source>
</evidence>
<reference evidence="3 4" key="1">
    <citation type="submission" date="2016-10" db="EMBL/GenBank/DDBJ databases">
        <authorList>
            <person name="de Groot N.N."/>
        </authorList>
    </citation>
    <scope>NUCLEOTIDE SEQUENCE [LARGE SCALE GENOMIC DNA]</scope>
    <source>
        <strain evidence="3 4">DSM 22024</strain>
    </source>
</reference>
<feature type="domain" description="MDMPI C-terminal" evidence="1">
    <location>
        <begin position="193"/>
        <end position="297"/>
    </location>
</feature>